<reference evidence="4" key="1">
    <citation type="submission" date="2015-12" db="EMBL/GenBank/DDBJ databases">
        <title>Complete genome sequences of two moderately thermophilic Paenibacillus species.</title>
        <authorList>
            <person name="Butler R.III."/>
            <person name="Wang J."/>
            <person name="Stark B.C."/>
            <person name="Pombert J.-F."/>
        </authorList>
    </citation>
    <scope>NUCLEOTIDE SEQUENCE [LARGE SCALE GENOMIC DNA]</scope>
    <source>
        <strain evidence="4">32O-Y</strain>
    </source>
</reference>
<dbReference type="KEGG" id="pnp:IJ22_30460"/>
<protein>
    <submittedName>
        <fullName evidence="3">S-layer protein</fullName>
    </submittedName>
</protein>
<name>A0A0U2IMV0_9BACL</name>
<gene>
    <name evidence="3" type="ORF">IJ22_30460</name>
</gene>
<dbReference type="RefSeq" id="WP_062409373.1">
    <property type="nucleotide sequence ID" value="NZ_CP013652.1"/>
</dbReference>
<evidence type="ECO:0000259" key="2">
    <source>
        <dbReference type="PROSITE" id="PS51272"/>
    </source>
</evidence>
<dbReference type="PATRIC" id="fig|162209.4.peg.3256"/>
<dbReference type="OrthoDB" id="5845122at2"/>
<reference evidence="3 4" key="2">
    <citation type="journal article" date="2016" name="Genome Announc.">
        <title>Complete Genome Sequences of Two Interactive Moderate Thermophiles, Paenibacillus napthalenovorans 32O-Y and Paenibacillus sp. 32O-W.</title>
        <authorList>
            <person name="Butler R.R.III."/>
            <person name="Wang J."/>
            <person name="Stark B.C."/>
            <person name="Pombert J.F."/>
        </authorList>
    </citation>
    <scope>NUCLEOTIDE SEQUENCE [LARGE SCALE GENOMIC DNA]</scope>
    <source>
        <strain evidence="3 4">32O-Y</strain>
    </source>
</reference>
<dbReference type="PANTHER" id="PTHR43308">
    <property type="entry name" value="OUTER MEMBRANE PROTEIN ALPHA-RELATED"/>
    <property type="match status" value="1"/>
</dbReference>
<accession>A0A0U2IMV0</accession>
<proteinExistence type="predicted"/>
<dbReference type="InterPro" id="IPR001119">
    <property type="entry name" value="SLH_dom"/>
</dbReference>
<keyword evidence="4" id="KW-1185">Reference proteome</keyword>
<dbReference type="AlphaFoldDB" id="A0A0U2IMV0"/>
<keyword evidence="1" id="KW-0732">Signal</keyword>
<feature type="signal peptide" evidence="1">
    <location>
        <begin position="1"/>
        <end position="27"/>
    </location>
</feature>
<dbReference type="STRING" id="162209.IJ22_30460"/>
<feature type="domain" description="SLH" evidence="2">
    <location>
        <begin position="207"/>
        <end position="270"/>
    </location>
</feature>
<dbReference type="EMBL" id="CP013652">
    <property type="protein sequence ID" value="ALS23419.1"/>
    <property type="molecule type" value="Genomic_DNA"/>
</dbReference>
<feature type="domain" description="SLH" evidence="2">
    <location>
        <begin position="70"/>
        <end position="134"/>
    </location>
</feature>
<dbReference type="Pfam" id="PF00395">
    <property type="entry name" value="SLH"/>
    <property type="match status" value="2"/>
</dbReference>
<organism evidence="3 4">
    <name type="scientific">Paenibacillus naphthalenovorans</name>
    <dbReference type="NCBI Taxonomy" id="162209"/>
    <lineage>
        <taxon>Bacteria</taxon>
        <taxon>Bacillati</taxon>
        <taxon>Bacillota</taxon>
        <taxon>Bacilli</taxon>
        <taxon>Bacillales</taxon>
        <taxon>Paenibacillaceae</taxon>
        <taxon>Paenibacillus</taxon>
    </lineage>
</organism>
<evidence type="ECO:0000256" key="1">
    <source>
        <dbReference type="SAM" id="SignalP"/>
    </source>
</evidence>
<dbReference type="PROSITE" id="PS51272">
    <property type="entry name" value="SLH"/>
    <property type="match status" value="2"/>
</dbReference>
<feature type="chain" id="PRO_5006830655" evidence="1">
    <location>
        <begin position="28"/>
        <end position="418"/>
    </location>
</feature>
<evidence type="ECO:0000313" key="3">
    <source>
        <dbReference type="EMBL" id="ALS23419.1"/>
    </source>
</evidence>
<evidence type="ECO:0000313" key="4">
    <source>
        <dbReference type="Proteomes" id="UP000061660"/>
    </source>
</evidence>
<dbReference type="Proteomes" id="UP000061660">
    <property type="component" value="Chromosome"/>
</dbReference>
<sequence precursor="true">MNTTFKKTVISALTLAMVLGGSTAAFADGKGKERDKAKNDDWKDRYEFRYDNKKDDDKKYAGKDINVNIKLSFDDLKGKDVEWAARYIASLASKRVFEGYEDGTFQPRKTISRIEAITAAVRLMGLRDQAESDAAKQANLNFKDADKIKKDYPWATGYVSVALQNDLFLETDDKVQPEKEADRLWATMLLVKALKLQDEAKAKMNAQLPFKDAKQIPAGAVGYVAVALERNLIDGYEDNTFRPYKPVTRAELAALLDRTGTQLPDRTSVKGTVNAAVSNNLLPVKLQNNTTVNVELDANAFIFRNGAKVAATELRAGDQVLIRTYNGKAIYVEVLNQTNDSEQRVDFTVTGTLNNYTLNSKGQLATISINQSVNGGVQSAVYGVSPELYISGDLSLLTAGRSLELRGKNQIVHTIIIR</sequence>
<dbReference type="InterPro" id="IPR051465">
    <property type="entry name" value="Cell_Envelope_Struct_Comp"/>
</dbReference>